<protein>
    <submittedName>
        <fullName evidence="1">Uncharacterized protein</fullName>
    </submittedName>
</protein>
<evidence type="ECO:0000313" key="1">
    <source>
        <dbReference type="EMBL" id="BCZ18346.1"/>
    </source>
</evidence>
<accession>A0ABM7SL33</accession>
<sequence length="72" mass="8554">MDNAKLYKVTLDLFNNVAGANFDLIKYLPNENIHRSRAMLFRVFALEYDKQKNVKHLDIQVNDPYFTYLLND</sequence>
<name>A0ABM7SL33_9HELI</name>
<evidence type="ECO:0000313" key="2">
    <source>
        <dbReference type="Proteomes" id="UP000826775"/>
    </source>
</evidence>
<dbReference type="EMBL" id="AP024817">
    <property type="protein sequence ID" value="BCZ18346.1"/>
    <property type="molecule type" value="Genomic_DNA"/>
</dbReference>
<geneLocation type="plasmid" evidence="1 2">
    <name>pNHP190003_3</name>
</geneLocation>
<reference evidence="1 2" key="1">
    <citation type="submission" date="2021-07" db="EMBL/GenBank/DDBJ databases">
        <title>Novel Helicobacter sp. Isolated from a dog.</title>
        <authorList>
            <person name="Rimbara E."/>
            <person name="Suzuki M."/>
        </authorList>
    </citation>
    <scope>NUCLEOTIDE SEQUENCE [LARGE SCALE GENOMIC DNA]</scope>
    <source>
        <strain evidence="2">NHP19-003</strain>
        <plasmid evidence="1 2">pNHP190003_3</plasmid>
    </source>
</reference>
<dbReference type="RefSeq" id="WP_221281343.1">
    <property type="nucleotide sequence ID" value="NZ_AP024817.1"/>
</dbReference>
<gene>
    <name evidence="1" type="ORF">NHP190003_16280</name>
</gene>
<organism evidence="1 2">
    <name type="scientific">Helicobacter gastrocanis</name>
    <dbReference type="NCBI Taxonomy" id="2849641"/>
    <lineage>
        <taxon>Bacteria</taxon>
        <taxon>Pseudomonadati</taxon>
        <taxon>Campylobacterota</taxon>
        <taxon>Epsilonproteobacteria</taxon>
        <taxon>Campylobacterales</taxon>
        <taxon>Helicobacteraceae</taxon>
        <taxon>Helicobacter</taxon>
    </lineage>
</organism>
<keyword evidence="2" id="KW-1185">Reference proteome</keyword>
<proteinExistence type="predicted"/>
<dbReference type="Proteomes" id="UP000826775">
    <property type="component" value="Plasmid pNHP190003_3"/>
</dbReference>
<keyword evidence="1" id="KW-0614">Plasmid</keyword>